<evidence type="ECO:0000313" key="2">
    <source>
        <dbReference type="EMBL" id="MDG0860357.1"/>
    </source>
</evidence>
<comment type="caution">
    <text evidence="2">The sequence shown here is derived from an EMBL/GenBank/DDBJ whole genome shotgun (WGS) entry which is preliminary data.</text>
</comment>
<sequence>MSETIKTHEHYYTKEFGRYYSENPEDNFVANQELTVEITLNEYRKLIKENAESSSKLSNERSESSKLRNENEKLEEELKELKNKVYVLQNPSIEGKL</sequence>
<reference evidence="2" key="1">
    <citation type="submission" date="2022-05" db="EMBL/GenBank/DDBJ databases">
        <title>Comparative genomics of Staphylococcus equorum isolates.</title>
        <authorList>
            <person name="Luelf R.H."/>
        </authorList>
    </citation>
    <scope>NUCLEOTIDE SEQUENCE</scope>
    <source>
        <strain evidence="2">TMW 2.2343</strain>
    </source>
</reference>
<feature type="region of interest" description="Disordered" evidence="1">
    <location>
        <begin position="49"/>
        <end position="73"/>
    </location>
</feature>
<dbReference type="Proteomes" id="UP001152302">
    <property type="component" value="Unassembled WGS sequence"/>
</dbReference>
<name>A0A9X4LD28_9STAP</name>
<dbReference type="RefSeq" id="WP_277595876.1">
    <property type="nucleotide sequence ID" value="NZ_JAMBPX010000011.1"/>
</dbReference>
<gene>
    <name evidence="2" type="ORF">M4L21_13570</name>
</gene>
<feature type="compositionally biased region" description="Basic and acidic residues" evidence="1">
    <location>
        <begin position="58"/>
        <end position="72"/>
    </location>
</feature>
<dbReference type="AlphaFoldDB" id="A0A9X4LD28"/>
<evidence type="ECO:0000313" key="3">
    <source>
        <dbReference type="Proteomes" id="UP001152302"/>
    </source>
</evidence>
<dbReference type="EMBL" id="JAMBPX010000011">
    <property type="protein sequence ID" value="MDG0860357.1"/>
    <property type="molecule type" value="Genomic_DNA"/>
</dbReference>
<organism evidence="2 3">
    <name type="scientific">Staphylococcus equorum</name>
    <dbReference type="NCBI Taxonomy" id="246432"/>
    <lineage>
        <taxon>Bacteria</taxon>
        <taxon>Bacillati</taxon>
        <taxon>Bacillota</taxon>
        <taxon>Bacilli</taxon>
        <taxon>Bacillales</taxon>
        <taxon>Staphylococcaceae</taxon>
        <taxon>Staphylococcus</taxon>
    </lineage>
</organism>
<evidence type="ECO:0000256" key="1">
    <source>
        <dbReference type="SAM" id="MobiDB-lite"/>
    </source>
</evidence>
<protein>
    <submittedName>
        <fullName evidence="2">Uncharacterized protein</fullName>
    </submittedName>
</protein>
<accession>A0A9X4LD28</accession>
<proteinExistence type="predicted"/>